<evidence type="ECO:0000313" key="5">
    <source>
        <dbReference type="Proteomes" id="UP000238563"/>
    </source>
</evidence>
<dbReference type="OrthoDB" id="199953at2"/>
<keyword evidence="5" id="KW-1185">Reference proteome</keyword>
<dbReference type="InterPro" id="IPR002220">
    <property type="entry name" value="DapA-like"/>
</dbReference>
<dbReference type="Pfam" id="PF00701">
    <property type="entry name" value="DHDPS"/>
    <property type="match status" value="1"/>
</dbReference>
<dbReference type="PANTHER" id="PTHR12128:SF66">
    <property type="entry name" value="4-HYDROXY-2-OXOGLUTARATE ALDOLASE, MITOCHONDRIAL"/>
    <property type="match status" value="1"/>
</dbReference>
<protein>
    <submittedName>
        <fullName evidence="4">Dihydrodipicolinate synthase family protein</fullName>
    </submittedName>
</protein>
<dbReference type="GO" id="GO:0008840">
    <property type="term" value="F:4-hydroxy-tetrahydrodipicolinate synthase activity"/>
    <property type="evidence" value="ECO:0007669"/>
    <property type="project" value="TreeGrafter"/>
</dbReference>
<keyword evidence="2 3" id="KW-0456">Lyase</keyword>
<accession>A0A2S9JGU6</accession>
<comment type="caution">
    <text evidence="4">The sequence shown here is derived from an EMBL/GenBank/DDBJ whole genome shotgun (WGS) entry which is preliminary data.</text>
</comment>
<dbReference type="Gene3D" id="3.20.20.70">
    <property type="entry name" value="Aldolase class I"/>
    <property type="match status" value="1"/>
</dbReference>
<gene>
    <name evidence="4" type="ORF">C5750_14945</name>
</gene>
<dbReference type="SUPFAM" id="SSF51569">
    <property type="entry name" value="Aldolase"/>
    <property type="match status" value="1"/>
</dbReference>
<dbReference type="PIRSF" id="PIRSF001365">
    <property type="entry name" value="DHDPS"/>
    <property type="match status" value="1"/>
</dbReference>
<evidence type="ECO:0000256" key="1">
    <source>
        <dbReference type="ARBA" id="ARBA00007592"/>
    </source>
</evidence>
<reference evidence="4 5" key="1">
    <citation type="submission" date="2018-02" db="EMBL/GenBank/DDBJ databases">
        <title>The draft genome of Phyllobacterium myrsinacearum DSM5892.</title>
        <authorList>
            <person name="Li L."/>
            <person name="Liu L."/>
            <person name="Zhang X."/>
            <person name="Wang T."/>
        </authorList>
    </citation>
    <scope>NUCLEOTIDE SEQUENCE [LARGE SCALE GENOMIC DNA]</scope>
    <source>
        <strain evidence="4 5">DSM 5892</strain>
    </source>
</reference>
<dbReference type="AlphaFoldDB" id="A0A2S9JGU6"/>
<dbReference type="RefSeq" id="WP_105734716.1">
    <property type="nucleotide sequence ID" value="NZ_PVBT01000004.1"/>
</dbReference>
<proteinExistence type="inferred from homology"/>
<dbReference type="CDD" id="cd00408">
    <property type="entry name" value="DHDPS-like"/>
    <property type="match status" value="1"/>
</dbReference>
<organism evidence="4 5">
    <name type="scientific">Phyllobacterium myrsinacearum</name>
    <dbReference type="NCBI Taxonomy" id="28101"/>
    <lineage>
        <taxon>Bacteria</taxon>
        <taxon>Pseudomonadati</taxon>
        <taxon>Pseudomonadota</taxon>
        <taxon>Alphaproteobacteria</taxon>
        <taxon>Hyphomicrobiales</taxon>
        <taxon>Phyllobacteriaceae</taxon>
        <taxon>Phyllobacterium</taxon>
    </lineage>
</organism>
<dbReference type="GO" id="GO:0005829">
    <property type="term" value="C:cytosol"/>
    <property type="evidence" value="ECO:0007669"/>
    <property type="project" value="TreeGrafter"/>
</dbReference>
<dbReference type="EMBL" id="PVBT01000004">
    <property type="protein sequence ID" value="PRD52206.1"/>
    <property type="molecule type" value="Genomic_DNA"/>
</dbReference>
<evidence type="ECO:0000313" key="4">
    <source>
        <dbReference type="EMBL" id="PRD52206.1"/>
    </source>
</evidence>
<evidence type="ECO:0000256" key="3">
    <source>
        <dbReference type="PIRNR" id="PIRNR001365"/>
    </source>
</evidence>
<sequence length="309" mass="33451">MNATSNDFSGIHAILYAFFDRDEKLDRQAMRKQTEIAISTGVQGIAALGLATEVAKLTEHERRTVMDWLAEDNAGRLPLAFTIFGTSVAEQVAQVRHAERVGANWVILQPPIAGSFNAQEYIAFFGRVADATSLPVAIQNAPAFLGRGLGAADMTALTTHHPNISLLKAEASAVDVETLIRAIGSSVPVFNGRGGLELIDGLNGGCAGYILAPDIIDYAVRAYKDYRSGNLASAEDTYAQMLPAVAFVMQGIEHLMCYGKRLFAARAGIEVFDRAPAMRPTAFGERLVQLHAARLGRFTHNASWRISWS</sequence>
<evidence type="ECO:0000256" key="2">
    <source>
        <dbReference type="ARBA" id="ARBA00023239"/>
    </source>
</evidence>
<comment type="similarity">
    <text evidence="1 3">Belongs to the DapA family.</text>
</comment>
<name>A0A2S9JGU6_9HYPH</name>
<dbReference type="PANTHER" id="PTHR12128">
    <property type="entry name" value="DIHYDRODIPICOLINATE SYNTHASE"/>
    <property type="match status" value="1"/>
</dbReference>
<dbReference type="SMART" id="SM01130">
    <property type="entry name" value="DHDPS"/>
    <property type="match status" value="1"/>
</dbReference>
<dbReference type="Proteomes" id="UP000238563">
    <property type="component" value="Unassembled WGS sequence"/>
</dbReference>
<dbReference type="InterPro" id="IPR013785">
    <property type="entry name" value="Aldolase_TIM"/>
</dbReference>